<evidence type="ECO:0000256" key="2">
    <source>
        <dbReference type="ARBA" id="ARBA00009209"/>
    </source>
</evidence>
<dbReference type="Gene3D" id="1.50.10.10">
    <property type="match status" value="1"/>
</dbReference>
<keyword evidence="6 9" id="KW-0326">Glycosidase</keyword>
<keyword evidence="8" id="KW-0732">Signal</keyword>
<dbReference type="InterPro" id="IPR008928">
    <property type="entry name" value="6-hairpin_glycosidase_sf"/>
</dbReference>
<evidence type="ECO:0000256" key="4">
    <source>
        <dbReference type="ARBA" id="ARBA00022801"/>
    </source>
</evidence>
<dbReference type="Proteomes" id="UP001595457">
    <property type="component" value="Unassembled WGS sequence"/>
</dbReference>
<dbReference type="NCBIfam" id="NF008305">
    <property type="entry name" value="PRK11097.1"/>
    <property type="match status" value="1"/>
</dbReference>
<accession>A0ABV7AQ23</accession>
<dbReference type="InterPro" id="IPR002037">
    <property type="entry name" value="Glyco_hydro_8"/>
</dbReference>
<comment type="caution">
    <text evidence="9">The sequence shown here is derived from an EMBL/GenBank/DDBJ whole genome shotgun (WGS) entry which is preliminary data.</text>
</comment>
<dbReference type="EMBL" id="JBHRSJ010000009">
    <property type="protein sequence ID" value="MFC2971588.1"/>
    <property type="molecule type" value="Genomic_DNA"/>
</dbReference>
<proteinExistence type="inferred from homology"/>
<keyword evidence="4 9" id="KW-0378">Hydrolase</keyword>
<evidence type="ECO:0000256" key="5">
    <source>
        <dbReference type="ARBA" id="ARBA00023001"/>
    </source>
</evidence>
<organism evidence="9 10">
    <name type="scientific">Azotobacter bryophylli</name>
    <dbReference type="NCBI Taxonomy" id="1986537"/>
    <lineage>
        <taxon>Bacteria</taxon>
        <taxon>Pseudomonadati</taxon>
        <taxon>Pseudomonadota</taxon>
        <taxon>Gammaproteobacteria</taxon>
        <taxon>Pseudomonadales</taxon>
        <taxon>Pseudomonadaceae</taxon>
        <taxon>Azotobacter</taxon>
    </lineage>
</organism>
<comment type="similarity">
    <text evidence="2">Belongs to the glycosyl hydrolase 8 (cellulase D) family.</text>
</comment>
<keyword evidence="10" id="KW-1185">Reference proteome</keyword>
<sequence length="367" mass="40573">MGRWLCAVLLALTILPAGAADCAWPAWQRFREALVSADGRVIDRSSPRQVTTSEGQAYALFFALVADDRDGFARLLRWTESNLAGGDLRRHLPAWQWGRADDGRWRVLDDNNASDADLWLAYSLLEAGRLWRRPDYARLGQDLLWRSAAQTLQPLPGLGLMLLPGDRGFVSEAGWRLNPSYLPPQLLQRFADLAPVWAELADNTARLLREGAPKGLAPDWLLWRRGQGWAADPEHGSEGDYDAIRVYLWLGMLADEAPGRAALQKHFAPMVELVAARGTPPERIDAADGRAEGQGPVGFSAALLPLLARLEPAAHALQRERLVHQPAAADAYYDQVLTLFGGGWDDGRFRFAGDGRLLPAWESTCAR</sequence>
<keyword evidence="5" id="KW-0136">Cellulose degradation</keyword>
<comment type="catalytic activity">
    <reaction evidence="1">
        <text>Endohydrolysis of (1-&gt;4)-beta-D-glucosidic linkages in cellulose, lichenin and cereal beta-D-glucans.</text>
        <dbReference type="EC" id="3.2.1.4"/>
    </reaction>
</comment>
<evidence type="ECO:0000256" key="3">
    <source>
        <dbReference type="ARBA" id="ARBA00012601"/>
    </source>
</evidence>
<evidence type="ECO:0000256" key="6">
    <source>
        <dbReference type="ARBA" id="ARBA00023295"/>
    </source>
</evidence>
<reference evidence="10" key="1">
    <citation type="journal article" date="2019" name="Int. J. Syst. Evol. Microbiol.">
        <title>The Global Catalogue of Microorganisms (GCM) 10K type strain sequencing project: providing services to taxonomists for standard genome sequencing and annotation.</title>
        <authorList>
            <consortium name="The Broad Institute Genomics Platform"/>
            <consortium name="The Broad Institute Genome Sequencing Center for Infectious Disease"/>
            <person name="Wu L."/>
            <person name="Ma J."/>
        </authorList>
    </citation>
    <scope>NUCLEOTIDE SEQUENCE [LARGE SCALE GENOMIC DNA]</scope>
    <source>
        <strain evidence="10">KCTC 62195</strain>
    </source>
</reference>
<dbReference type="RefSeq" id="WP_377813201.1">
    <property type="nucleotide sequence ID" value="NZ_JBHRSJ010000009.1"/>
</dbReference>
<evidence type="ECO:0000313" key="9">
    <source>
        <dbReference type="EMBL" id="MFC2971588.1"/>
    </source>
</evidence>
<protein>
    <recommendedName>
        <fullName evidence="3">cellulase</fullName>
        <ecNumber evidence="3">3.2.1.4</ecNumber>
    </recommendedName>
</protein>
<feature type="signal peptide" evidence="8">
    <location>
        <begin position="1"/>
        <end position="19"/>
    </location>
</feature>
<feature type="chain" id="PRO_5047538596" description="cellulase" evidence="8">
    <location>
        <begin position="20"/>
        <end position="367"/>
    </location>
</feature>
<gene>
    <name evidence="9" type="primary">bcsZ</name>
    <name evidence="9" type="ORF">ACFOJE_05090</name>
</gene>
<evidence type="ECO:0000256" key="8">
    <source>
        <dbReference type="SAM" id="SignalP"/>
    </source>
</evidence>
<dbReference type="SUPFAM" id="SSF48208">
    <property type="entry name" value="Six-hairpin glycosidases"/>
    <property type="match status" value="1"/>
</dbReference>
<dbReference type="GO" id="GO:0008810">
    <property type="term" value="F:cellulase activity"/>
    <property type="evidence" value="ECO:0007669"/>
    <property type="project" value="UniProtKB-EC"/>
</dbReference>
<dbReference type="InterPro" id="IPR012341">
    <property type="entry name" value="6hp_glycosidase-like_sf"/>
</dbReference>
<keyword evidence="7" id="KW-0624">Polysaccharide degradation</keyword>
<dbReference type="PRINTS" id="PR00735">
    <property type="entry name" value="GLHYDRLASE8"/>
</dbReference>
<dbReference type="EC" id="3.2.1.4" evidence="3"/>
<keyword evidence="7" id="KW-0119">Carbohydrate metabolism</keyword>
<name>A0ABV7AQ23_9GAMM</name>
<evidence type="ECO:0000313" key="10">
    <source>
        <dbReference type="Proteomes" id="UP001595457"/>
    </source>
</evidence>
<dbReference type="Pfam" id="PF01270">
    <property type="entry name" value="Glyco_hydro_8"/>
    <property type="match status" value="1"/>
</dbReference>
<evidence type="ECO:0000256" key="7">
    <source>
        <dbReference type="ARBA" id="ARBA00023326"/>
    </source>
</evidence>
<evidence type="ECO:0000256" key="1">
    <source>
        <dbReference type="ARBA" id="ARBA00000966"/>
    </source>
</evidence>